<comment type="caution">
    <text evidence="1">The sequence shown here is derived from an EMBL/GenBank/DDBJ whole genome shotgun (WGS) entry which is preliminary data.</text>
</comment>
<sequence length="253" mass="27786">MEDWHDLTLTEQVLVRRAVSGHQLGNTPQHVNSALRWAGSPDVPAHRGATVAEQLARVPELAAATLRLVGAGWLTVHRGWYRSGGEQQVSGPELEWALADPAVWRYGGPVLSVRATAEGNARWEAVAYPTGRRRQPEWAEFDEDEKAVWICAREPGCWLTGPYGIFADLPTDLAGEELRAHVAAEIAPLLRFVRAGSIEVHHVAEPDSEHFAVVPPDQLLDAFCDRELRCDDSADWGVGFTCGFSPSPETGLR</sequence>
<keyword evidence="2" id="KW-1185">Reference proteome</keyword>
<proteinExistence type="predicted"/>
<accession>A0ABW6GKL3</accession>
<protein>
    <submittedName>
        <fullName evidence="1">Uncharacterized protein</fullName>
    </submittedName>
</protein>
<dbReference type="Proteomes" id="UP001599542">
    <property type="component" value="Unassembled WGS sequence"/>
</dbReference>
<evidence type="ECO:0000313" key="1">
    <source>
        <dbReference type="EMBL" id="MFE1353276.1"/>
    </source>
</evidence>
<evidence type="ECO:0000313" key="2">
    <source>
        <dbReference type="Proteomes" id="UP001599542"/>
    </source>
</evidence>
<organism evidence="1 2">
    <name type="scientific">Kitasatospora phosalacinea</name>
    <dbReference type="NCBI Taxonomy" id="2065"/>
    <lineage>
        <taxon>Bacteria</taxon>
        <taxon>Bacillati</taxon>
        <taxon>Actinomycetota</taxon>
        <taxon>Actinomycetes</taxon>
        <taxon>Kitasatosporales</taxon>
        <taxon>Streptomycetaceae</taxon>
        <taxon>Kitasatospora</taxon>
    </lineage>
</organism>
<name>A0ABW6GKL3_9ACTN</name>
<reference evidence="1 2" key="1">
    <citation type="submission" date="2024-09" db="EMBL/GenBank/DDBJ databases">
        <title>The Natural Products Discovery Center: Release of the First 8490 Sequenced Strains for Exploring Actinobacteria Biosynthetic Diversity.</title>
        <authorList>
            <person name="Kalkreuter E."/>
            <person name="Kautsar S.A."/>
            <person name="Yang D."/>
            <person name="Bader C.D."/>
            <person name="Teijaro C.N."/>
            <person name="Fluegel L."/>
            <person name="Davis C.M."/>
            <person name="Simpson J.R."/>
            <person name="Lauterbach L."/>
            <person name="Steele A.D."/>
            <person name="Gui C."/>
            <person name="Meng S."/>
            <person name="Li G."/>
            <person name="Viehrig K."/>
            <person name="Ye F."/>
            <person name="Su P."/>
            <person name="Kiefer A.F."/>
            <person name="Nichols A."/>
            <person name="Cepeda A.J."/>
            <person name="Yan W."/>
            <person name="Fan B."/>
            <person name="Jiang Y."/>
            <person name="Adhikari A."/>
            <person name="Zheng C.-J."/>
            <person name="Schuster L."/>
            <person name="Cowan T.M."/>
            <person name="Smanski M.J."/>
            <person name="Chevrette M.G."/>
            <person name="De Carvalho L.P.S."/>
            <person name="Shen B."/>
        </authorList>
    </citation>
    <scope>NUCLEOTIDE SEQUENCE [LARGE SCALE GENOMIC DNA]</scope>
    <source>
        <strain evidence="1 2">NPDC058753</strain>
    </source>
</reference>
<dbReference type="RefSeq" id="WP_380326561.1">
    <property type="nucleotide sequence ID" value="NZ_JBHYPW010000034.1"/>
</dbReference>
<dbReference type="EMBL" id="JBHYPX010000026">
    <property type="protein sequence ID" value="MFE1353276.1"/>
    <property type="molecule type" value="Genomic_DNA"/>
</dbReference>
<gene>
    <name evidence="1" type="ORF">ACFW6T_14955</name>
</gene>